<sequence length="121" mass="13504">MAELLDGWEVNLEEALDEEDAESRRMLPLIPIGWRVHPAGTELGAEVNQLLRREVVTRGRRHRRTRFRDAAGEQAYTVTVNSSGGVRALDTVIGPVMEPHAFAYLDDIVVIGATKEQRVAN</sequence>
<dbReference type="EMBL" id="LSRL02001744">
    <property type="protein sequence ID" value="TDG38870.1"/>
    <property type="molecule type" value="Genomic_DNA"/>
</dbReference>
<organism evidence="1 2">
    <name type="scientific">Drosophila navojoa</name>
    <name type="common">Fruit fly</name>
    <dbReference type="NCBI Taxonomy" id="7232"/>
    <lineage>
        <taxon>Eukaryota</taxon>
        <taxon>Metazoa</taxon>
        <taxon>Ecdysozoa</taxon>
        <taxon>Arthropoda</taxon>
        <taxon>Hexapoda</taxon>
        <taxon>Insecta</taxon>
        <taxon>Pterygota</taxon>
        <taxon>Neoptera</taxon>
        <taxon>Endopterygota</taxon>
        <taxon>Diptera</taxon>
        <taxon>Brachycera</taxon>
        <taxon>Muscomorpha</taxon>
        <taxon>Ephydroidea</taxon>
        <taxon>Drosophilidae</taxon>
        <taxon>Drosophila</taxon>
    </lineage>
</organism>
<keyword evidence="2" id="KW-1185">Reference proteome</keyword>
<dbReference type="Proteomes" id="UP000295192">
    <property type="component" value="Unassembled WGS sequence"/>
</dbReference>
<protein>
    <recommendedName>
        <fullName evidence="3">Reverse transcriptase domain-containing protein</fullName>
    </recommendedName>
</protein>
<accession>A0A484ASM2</accession>
<reference evidence="1 2" key="1">
    <citation type="journal article" date="2019" name="J. Hered.">
        <title>An Improved Genome Assembly for Drosophila navojoa, the Basal Species in the mojavensis Cluster.</title>
        <authorList>
            <person name="Vanderlinde T."/>
            <person name="Dupim E.G."/>
            <person name="Nazario-Yepiz N.O."/>
            <person name="Carvalho A.B."/>
        </authorList>
    </citation>
    <scope>NUCLEOTIDE SEQUENCE [LARGE SCALE GENOMIC DNA]</scope>
    <source>
        <strain evidence="1">Navoj_Jal97</strain>
        <tissue evidence="1">Whole organism</tissue>
    </source>
</reference>
<evidence type="ECO:0008006" key="3">
    <source>
        <dbReference type="Google" id="ProtNLM"/>
    </source>
</evidence>
<evidence type="ECO:0000313" key="1">
    <source>
        <dbReference type="EMBL" id="TDG38870.1"/>
    </source>
</evidence>
<proteinExistence type="predicted"/>
<comment type="caution">
    <text evidence="1">The sequence shown here is derived from an EMBL/GenBank/DDBJ whole genome shotgun (WGS) entry which is preliminary data.</text>
</comment>
<evidence type="ECO:0000313" key="2">
    <source>
        <dbReference type="Proteomes" id="UP000295192"/>
    </source>
</evidence>
<gene>
    <name evidence="1" type="ORF">AWZ03_014708</name>
</gene>
<name>A0A484ASM2_DRONA</name>
<dbReference type="AlphaFoldDB" id="A0A484ASM2"/>